<evidence type="ECO:0000313" key="3">
    <source>
        <dbReference type="EMBL" id="TQV66992.1"/>
    </source>
</evidence>
<accession>A0A545SPS9</accession>
<comment type="function">
    <text evidence="1">Binds the second messenger bis-(3'-5') cyclic dimeric guanosine monophosphate (c-di-GMP). Can bind two c-di-GMP molecules per monomer. May play a role in bacterial second-messenger regulated processes. Binding to c-di-GMP induces a conformational change of the C- and N-termini resulting in the exposure of a highly negative surface on one side of the protein to a possible effector protein.</text>
</comment>
<dbReference type="PIRSF" id="PIRSF028141">
    <property type="entry name" value="C-di-GMP_BP_PA4608"/>
    <property type="match status" value="1"/>
</dbReference>
<sequence length="122" mass="13614">MATNDRERRLFSRVNFQARADFHQGARSWEAQVEDVSLQGLMATLPSADRPAATEAVRAVIHLADDTVIQMNLRLAHTRGAQMGFRCENIDLDSIGHLRRLVELNTGNPRNCEQELAMLASG</sequence>
<feature type="domain" description="PilZ" evidence="2">
    <location>
        <begin position="7"/>
        <end position="103"/>
    </location>
</feature>
<dbReference type="SUPFAM" id="SSF141371">
    <property type="entry name" value="PilZ domain-like"/>
    <property type="match status" value="1"/>
</dbReference>
<dbReference type="Gene3D" id="2.40.10.220">
    <property type="entry name" value="predicted glycosyltransferase like domains"/>
    <property type="match status" value="1"/>
</dbReference>
<keyword evidence="1" id="KW-0547">Nucleotide-binding</keyword>
<comment type="subunit">
    <text evidence="1">Monomer in both c-di-GMP-bound and free forms.</text>
</comment>
<proteinExistence type="predicted"/>
<evidence type="ECO:0000313" key="4">
    <source>
        <dbReference type="Proteomes" id="UP000319732"/>
    </source>
</evidence>
<organism evidence="3 4">
    <name type="scientific">Exilibacterium tricleocarpae</name>
    <dbReference type="NCBI Taxonomy" id="2591008"/>
    <lineage>
        <taxon>Bacteria</taxon>
        <taxon>Pseudomonadati</taxon>
        <taxon>Pseudomonadota</taxon>
        <taxon>Gammaproteobacteria</taxon>
        <taxon>Cellvibrionales</taxon>
        <taxon>Cellvibrionaceae</taxon>
        <taxon>Exilibacterium</taxon>
    </lineage>
</organism>
<dbReference type="AlphaFoldDB" id="A0A545SPS9"/>
<keyword evidence="4" id="KW-1185">Reference proteome</keyword>
<comment type="caution">
    <text evidence="3">The sequence shown here is derived from an EMBL/GenBank/DDBJ whole genome shotgun (WGS) entry which is preliminary data.</text>
</comment>
<dbReference type="Proteomes" id="UP000319732">
    <property type="component" value="Unassembled WGS sequence"/>
</dbReference>
<dbReference type="InterPro" id="IPR027021">
    <property type="entry name" value="C-di-GMP_BP_PA4608"/>
</dbReference>
<name>A0A545SPS9_9GAMM</name>
<gene>
    <name evidence="3" type="ORF">FKG94_26350</name>
</gene>
<dbReference type="GO" id="GO:0035438">
    <property type="term" value="F:cyclic-di-GMP binding"/>
    <property type="evidence" value="ECO:0007669"/>
    <property type="project" value="InterPro"/>
</dbReference>
<dbReference type="RefSeq" id="WP_142929941.1">
    <property type="nucleotide sequence ID" value="NZ_ML660113.1"/>
</dbReference>
<dbReference type="Pfam" id="PF07238">
    <property type="entry name" value="PilZ"/>
    <property type="match status" value="1"/>
</dbReference>
<dbReference type="OrthoDB" id="5298508at2"/>
<dbReference type="EMBL" id="VHSG01000037">
    <property type="protein sequence ID" value="TQV66992.1"/>
    <property type="molecule type" value="Genomic_DNA"/>
</dbReference>
<keyword evidence="1" id="KW-0973">c-di-GMP</keyword>
<reference evidence="3 4" key="1">
    <citation type="submission" date="2019-06" db="EMBL/GenBank/DDBJ databases">
        <title>Whole genome sequence for Cellvibrionaceae sp. R142.</title>
        <authorList>
            <person name="Wang G."/>
        </authorList>
    </citation>
    <scope>NUCLEOTIDE SEQUENCE [LARGE SCALE GENOMIC DNA]</scope>
    <source>
        <strain evidence="3 4">R142</strain>
    </source>
</reference>
<dbReference type="InterPro" id="IPR009875">
    <property type="entry name" value="PilZ_domain"/>
</dbReference>
<evidence type="ECO:0000259" key="2">
    <source>
        <dbReference type="Pfam" id="PF07238"/>
    </source>
</evidence>
<protein>
    <recommendedName>
        <fullName evidence="1">Cyclic diguanosine monophosphate-binding protein</fullName>
        <shortName evidence="1">c-di-GMP-binding protein</shortName>
    </recommendedName>
    <alternativeName>
        <fullName evidence="1">Pilz domain-containing protein</fullName>
    </alternativeName>
</protein>
<evidence type="ECO:0000256" key="1">
    <source>
        <dbReference type="PIRNR" id="PIRNR028141"/>
    </source>
</evidence>